<gene>
    <name evidence="8" type="ORF">BHC57_10975</name>
</gene>
<dbReference type="InterPro" id="IPR016633">
    <property type="entry name" value="EarP"/>
</dbReference>
<evidence type="ECO:0000256" key="7">
    <source>
        <dbReference type="ARBA" id="ARBA00048472"/>
    </source>
</evidence>
<accession>A0A855FSX9</accession>
<evidence type="ECO:0000256" key="1">
    <source>
        <dbReference type="ARBA" id="ARBA00022676"/>
    </source>
</evidence>
<comment type="catalytic activity">
    <reaction evidence="7">
        <text>dTDP-beta-L-rhamnose + L-arginyl-[protein] = N(omega)-(alpha-L-rhamnosyl)-L-arginyl-[protein] + dTDP + H(+)</text>
        <dbReference type="Rhea" id="RHEA:66692"/>
        <dbReference type="Rhea" id="RHEA-COMP:10532"/>
        <dbReference type="Rhea" id="RHEA-COMP:17096"/>
        <dbReference type="ChEBI" id="CHEBI:15378"/>
        <dbReference type="ChEBI" id="CHEBI:29965"/>
        <dbReference type="ChEBI" id="CHEBI:57510"/>
        <dbReference type="ChEBI" id="CHEBI:58369"/>
        <dbReference type="ChEBI" id="CHEBI:167445"/>
    </reaction>
    <physiologicalReaction direction="left-to-right" evidence="7">
        <dbReference type="Rhea" id="RHEA:66693"/>
    </physiologicalReaction>
</comment>
<dbReference type="RefSeq" id="WP_100124312.1">
    <property type="nucleotide sequence ID" value="NZ_MEIU01000068.1"/>
</dbReference>
<dbReference type="EMBL" id="MEIU01000068">
    <property type="protein sequence ID" value="PIT58838.1"/>
    <property type="molecule type" value="Genomic_DNA"/>
</dbReference>
<proteinExistence type="inferred from homology"/>
<dbReference type="Pfam" id="PF10093">
    <property type="entry name" value="EarP"/>
    <property type="match status" value="1"/>
</dbReference>
<dbReference type="GO" id="GO:0106361">
    <property type="term" value="F:protein-arginine rhamnosyltransferase activity"/>
    <property type="evidence" value="ECO:0007669"/>
    <property type="project" value="InterPro"/>
</dbReference>
<comment type="similarity">
    <text evidence="4">Belongs to the glycosyltransferase 104 family.</text>
</comment>
<organism evidence="8 9">
    <name type="scientific">Snodgrassella alvi</name>
    <dbReference type="NCBI Taxonomy" id="1196083"/>
    <lineage>
        <taxon>Bacteria</taxon>
        <taxon>Pseudomonadati</taxon>
        <taxon>Pseudomonadota</taxon>
        <taxon>Betaproteobacteria</taxon>
        <taxon>Neisseriales</taxon>
        <taxon>Neisseriaceae</taxon>
        <taxon>Snodgrassella</taxon>
    </lineage>
</organism>
<evidence type="ECO:0000313" key="9">
    <source>
        <dbReference type="Proteomes" id="UP000230463"/>
    </source>
</evidence>
<dbReference type="NCBIfam" id="TIGR03837">
    <property type="entry name" value="efp_Arg_rhamno"/>
    <property type="match status" value="1"/>
</dbReference>
<evidence type="ECO:0000256" key="6">
    <source>
        <dbReference type="ARBA" id="ARBA00030025"/>
    </source>
</evidence>
<name>A0A855FSX9_9NEIS</name>
<protein>
    <recommendedName>
        <fullName evidence="5">Protein-arginine rhamnosyltransferase</fullName>
    </recommendedName>
    <alternativeName>
        <fullName evidence="6">EF-P arginine rhamnosyltransferase</fullName>
    </alternativeName>
</protein>
<dbReference type="Proteomes" id="UP000230463">
    <property type="component" value="Unassembled WGS sequence"/>
</dbReference>
<evidence type="ECO:0000256" key="3">
    <source>
        <dbReference type="ARBA" id="ARBA00024303"/>
    </source>
</evidence>
<evidence type="ECO:0000256" key="4">
    <source>
        <dbReference type="ARBA" id="ARBA00024346"/>
    </source>
</evidence>
<comment type="caution">
    <text evidence="8">The sequence shown here is derived from an EMBL/GenBank/DDBJ whole genome shotgun (WGS) entry which is preliminary data.</text>
</comment>
<evidence type="ECO:0000256" key="2">
    <source>
        <dbReference type="ARBA" id="ARBA00022679"/>
    </source>
</evidence>
<comment type="function">
    <text evidence="3">Protein-arginine rhamnosyltransferase that catalyzes the transfer of a single rhamnose to elongation factor P (EF-P) on 'Lys-32', a modification required for EF-P-dependent rescue of polyproline stalled ribosomes.</text>
</comment>
<dbReference type="AlphaFoldDB" id="A0A855FSX9"/>
<keyword evidence="2" id="KW-0808">Transferase</keyword>
<reference evidence="8 9" key="1">
    <citation type="journal article" date="2017" name="MBio">
        <title>Type VI secretion-mediated competition in the bee gut microbiome.</title>
        <authorList>
            <person name="Steele M.I."/>
            <person name="Kwong W.K."/>
            <person name="Powell J.E."/>
            <person name="Whiteley M."/>
            <person name="Moran N.A."/>
        </authorList>
    </citation>
    <scope>NUCLEOTIDE SEQUENCE [LARGE SCALE GENOMIC DNA]</scope>
    <source>
        <strain evidence="8 9">HK3</strain>
    </source>
</reference>
<evidence type="ECO:0000256" key="5">
    <source>
        <dbReference type="ARBA" id="ARBA00024416"/>
    </source>
</evidence>
<sequence>MQSQDFSVYAPTDGSATEAWVFVRVIDNFGDVGVGWRLSCLLAELLCLRVRLWIDDLGALDRLVPEHAGYQPQIVVETWQDDEAAMQRQLAAVADPVLVIETFGCDLPSAVQARMTECRPLWLNWEYLTAEDWAVDLHAMPSLQANGLEKYFWFMGVDAASGGLLREADYLAKRTAFQQQVSMQQAFRQQYGLPLQHSGQLWLVFAYASVCWPQWMAMWRQADAPMTLWLAGGQVVDSLRAAQVIAPDALQQDGDVYVLDKLTLVRIPFVPQAAFDRLLWLADAAIVRGEDSFVRALWAGLPFFWHIYRQDDDAHLHKLHAFWNKAMAGWPVGVRGAFMALSDDLNGAGNLDGLRRVEVWQDLYANWQNWVKAAAVWSEMLHAQDSALEKLARFSHLPLK</sequence>
<dbReference type="PIRSF" id="PIRSF015557">
    <property type="entry name" value="UCP015557"/>
    <property type="match status" value="1"/>
</dbReference>
<keyword evidence="1" id="KW-0328">Glycosyltransferase</keyword>
<evidence type="ECO:0000313" key="8">
    <source>
        <dbReference type="EMBL" id="PIT58838.1"/>
    </source>
</evidence>